<evidence type="ECO:0000256" key="1">
    <source>
        <dbReference type="ARBA" id="ARBA00001974"/>
    </source>
</evidence>
<accession>A0ABQ8KCT4</accession>
<dbReference type="InterPro" id="IPR023209">
    <property type="entry name" value="DAO"/>
</dbReference>
<dbReference type="SUPFAM" id="SSF51971">
    <property type="entry name" value="Nucleotide-binding domain"/>
    <property type="match status" value="1"/>
</dbReference>
<dbReference type="RefSeq" id="XP_047777842.1">
    <property type="nucleotide sequence ID" value="XM_047928332.1"/>
</dbReference>
<feature type="domain" description="FAD dependent oxidoreductase" evidence="6">
    <location>
        <begin position="10"/>
        <end position="359"/>
    </location>
</feature>
<evidence type="ECO:0000313" key="8">
    <source>
        <dbReference type="Proteomes" id="UP000814176"/>
    </source>
</evidence>
<dbReference type="Proteomes" id="UP000814176">
    <property type="component" value="Unassembled WGS sequence"/>
</dbReference>
<keyword evidence="3" id="KW-0285">Flavoprotein</keyword>
<dbReference type="Gene3D" id="3.30.9.10">
    <property type="entry name" value="D-Amino Acid Oxidase, subunit A, domain 2"/>
    <property type="match status" value="1"/>
</dbReference>
<gene>
    <name evidence="7" type="ORF">C8Q71DRAFT_871088</name>
</gene>
<dbReference type="PANTHER" id="PTHR11530:SF11">
    <property type="entry name" value="D-ASPARTATE OXIDASE"/>
    <property type="match status" value="1"/>
</dbReference>
<dbReference type="Gene3D" id="3.40.50.720">
    <property type="entry name" value="NAD(P)-binding Rossmann-like Domain"/>
    <property type="match status" value="1"/>
</dbReference>
<sequence>MSTTQTVKNVVVLGAGVVGLSTAIRLLEKGHDVSIIAESLPTDPRSIKYTSPWAGAYHVMYMGDDPRQKSIREETLKVMLELSAPGGAAEGCFRRLSSVEYFLEDIDPTNYESLLQPKRIPQESLHSKAKSGYIFDTYTIDTTPYLNYLLARFISRGGVVVRGSVQHVNQIIEGGVDAFSLGKAAQRPVDALVVCTGLGARTLGGVEDKAVHSVRGQRVLVHAPWIEKAMGLEESQEKDTYLIPRRNGNVILGGTRDVDDWYPIVRPETTEDILNRCLALCPELAPPEVRAQRAPTADDIRPLIVEVGCGLRPARDGGLRLDVEWLTDKKDGRQVPMVFDYGHGSSGYESSWGSADMAVSLLEDAMAGKANN</sequence>
<protein>
    <submittedName>
        <fullName evidence="7">D-amino-acid oxidase</fullName>
    </submittedName>
</protein>
<keyword evidence="4" id="KW-0274">FAD</keyword>
<evidence type="ECO:0000259" key="6">
    <source>
        <dbReference type="Pfam" id="PF01266"/>
    </source>
</evidence>
<dbReference type="SUPFAM" id="SSF54373">
    <property type="entry name" value="FAD-linked reductases, C-terminal domain"/>
    <property type="match status" value="1"/>
</dbReference>
<organism evidence="7 8">
    <name type="scientific">Rhodofomes roseus</name>
    <dbReference type="NCBI Taxonomy" id="34475"/>
    <lineage>
        <taxon>Eukaryota</taxon>
        <taxon>Fungi</taxon>
        <taxon>Dikarya</taxon>
        <taxon>Basidiomycota</taxon>
        <taxon>Agaricomycotina</taxon>
        <taxon>Agaricomycetes</taxon>
        <taxon>Polyporales</taxon>
        <taxon>Rhodofomes</taxon>
    </lineage>
</organism>
<dbReference type="InterPro" id="IPR006076">
    <property type="entry name" value="FAD-dep_OxRdtase"/>
</dbReference>
<dbReference type="GeneID" id="72009064"/>
<dbReference type="PIRSF" id="PIRSF000189">
    <property type="entry name" value="D-aa_oxidase"/>
    <property type="match status" value="1"/>
</dbReference>
<comment type="similarity">
    <text evidence="2">Belongs to the DAMOX/DASOX family.</text>
</comment>
<comment type="caution">
    <text evidence="7">The sequence shown here is derived from an EMBL/GenBank/DDBJ whole genome shotgun (WGS) entry which is preliminary data.</text>
</comment>
<reference evidence="7 8" key="1">
    <citation type="journal article" date="2021" name="Environ. Microbiol.">
        <title>Gene family expansions and transcriptome signatures uncover fungal adaptations to wood decay.</title>
        <authorList>
            <person name="Hage H."/>
            <person name="Miyauchi S."/>
            <person name="Viragh M."/>
            <person name="Drula E."/>
            <person name="Min B."/>
            <person name="Chaduli D."/>
            <person name="Navarro D."/>
            <person name="Favel A."/>
            <person name="Norest M."/>
            <person name="Lesage-Meessen L."/>
            <person name="Balint B."/>
            <person name="Merenyi Z."/>
            <person name="de Eugenio L."/>
            <person name="Morin E."/>
            <person name="Martinez A.T."/>
            <person name="Baldrian P."/>
            <person name="Stursova M."/>
            <person name="Martinez M.J."/>
            <person name="Novotny C."/>
            <person name="Magnuson J.K."/>
            <person name="Spatafora J.W."/>
            <person name="Maurice S."/>
            <person name="Pangilinan J."/>
            <person name="Andreopoulos W."/>
            <person name="LaButti K."/>
            <person name="Hundley H."/>
            <person name="Na H."/>
            <person name="Kuo A."/>
            <person name="Barry K."/>
            <person name="Lipzen A."/>
            <person name="Henrissat B."/>
            <person name="Riley R."/>
            <person name="Ahrendt S."/>
            <person name="Nagy L.G."/>
            <person name="Grigoriev I.V."/>
            <person name="Martin F."/>
            <person name="Rosso M.N."/>
        </authorList>
    </citation>
    <scope>NUCLEOTIDE SEQUENCE [LARGE SCALE GENOMIC DNA]</scope>
    <source>
        <strain evidence="7 8">CIRM-BRFM 1785</strain>
    </source>
</reference>
<comment type="cofactor">
    <cofactor evidence="1">
        <name>FAD</name>
        <dbReference type="ChEBI" id="CHEBI:57692"/>
    </cofactor>
</comment>
<keyword evidence="8" id="KW-1185">Reference proteome</keyword>
<evidence type="ECO:0000256" key="5">
    <source>
        <dbReference type="ARBA" id="ARBA00023002"/>
    </source>
</evidence>
<dbReference type="Pfam" id="PF01266">
    <property type="entry name" value="DAO"/>
    <property type="match status" value="1"/>
</dbReference>
<evidence type="ECO:0000313" key="7">
    <source>
        <dbReference type="EMBL" id="KAH9835409.1"/>
    </source>
</evidence>
<evidence type="ECO:0000256" key="2">
    <source>
        <dbReference type="ARBA" id="ARBA00006730"/>
    </source>
</evidence>
<dbReference type="EMBL" id="JADCUA010000013">
    <property type="protein sequence ID" value="KAH9835409.1"/>
    <property type="molecule type" value="Genomic_DNA"/>
</dbReference>
<dbReference type="PANTHER" id="PTHR11530">
    <property type="entry name" value="D-AMINO ACID OXIDASE"/>
    <property type="match status" value="1"/>
</dbReference>
<proteinExistence type="inferred from homology"/>
<name>A0ABQ8KCT4_9APHY</name>
<keyword evidence="5" id="KW-0560">Oxidoreductase</keyword>
<evidence type="ECO:0000256" key="3">
    <source>
        <dbReference type="ARBA" id="ARBA00022630"/>
    </source>
</evidence>
<evidence type="ECO:0000256" key="4">
    <source>
        <dbReference type="ARBA" id="ARBA00022827"/>
    </source>
</evidence>